<comment type="caution">
    <text evidence="2">The sequence shown here is derived from an EMBL/GenBank/DDBJ whole genome shotgun (WGS) entry which is preliminary data.</text>
</comment>
<dbReference type="EMBL" id="AVOT02014223">
    <property type="protein sequence ID" value="MBW0497506.1"/>
    <property type="molecule type" value="Genomic_DNA"/>
</dbReference>
<keyword evidence="3" id="KW-1185">Reference proteome</keyword>
<gene>
    <name evidence="2" type="ORF">O181_037221</name>
</gene>
<name>A0A9Q3D5S1_9BASI</name>
<proteinExistence type="predicted"/>
<dbReference type="Proteomes" id="UP000765509">
    <property type="component" value="Unassembled WGS sequence"/>
</dbReference>
<dbReference type="AlphaFoldDB" id="A0A9Q3D5S1"/>
<evidence type="ECO:0000313" key="3">
    <source>
        <dbReference type="Proteomes" id="UP000765509"/>
    </source>
</evidence>
<sequence>MQSIEGPFACLATPASVIIIDNMPIGSPPSISPEITTASSPLVPSPPHSHNEAWKKFTDFQPTLMTPRAIVHKSIQ</sequence>
<feature type="compositionally biased region" description="Low complexity" evidence="1">
    <location>
        <begin position="32"/>
        <end position="42"/>
    </location>
</feature>
<accession>A0A9Q3D5S1</accession>
<evidence type="ECO:0000256" key="1">
    <source>
        <dbReference type="SAM" id="MobiDB-lite"/>
    </source>
</evidence>
<reference evidence="2" key="1">
    <citation type="submission" date="2021-03" db="EMBL/GenBank/DDBJ databases">
        <title>Draft genome sequence of rust myrtle Austropuccinia psidii MF-1, a brazilian biotype.</title>
        <authorList>
            <person name="Quecine M.C."/>
            <person name="Pachon D.M.R."/>
            <person name="Bonatelli M.L."/>
            <person name="Correr F.H."/>
            <person name="Franceschini L.M."/>
            <person name="Leite T.F."/>
            <person name="Margarido G.R.A."/>
            <person name="Almeida C.A."/>
            <person name="Ferrarezi J.A."/>
            <person name="Labate C.A."/>
        </authorList>
    </citation>
    <scope>NUCLEOTIDE SEQUENCE</scope>
    <source>
        <strain evidence="2">MF-1</strain>
    </source>
</reference>
<evidence type="ECO:0000313" key="2">
    <source>
        <dbReference type="EMBL" id="MBW0497506.1"/>
    </source>
</evidence>
<organism evidence="2 3">
    <name type="scientific">Austropuccinia psidii MF-1</name>
    <dbReference type="NCBI Taxonomy" id="1389203"/>
    <lineage>
        <taxon>Eukaryota</taxon>
        <taxon>Fungi</taxon>
        <taxon>Dikarya</taxon>
        <taxon>Basidiomycota</taxon>
        <taxon>Pucciniomycotina</taxon>
        <taxon>Pucciniomycetes</taxon>
        <taxon>Pucciniales</taxon>
        <taxon>Sphaerophragmiaceae</taxon>
        <taxon>Austropuccinia</taxon>
    </lineage>
</organism>
<feature type="region of interest" description="Disordered" evidence="1">
    <location>
        <begin position="30"/>
        <end position="50"/>
    </location>
</feature>
<protein>
    <submittedName>
        <fullName evidence="2">Uncharacterized protein</fullName>
    </submittedName>
</protein>